<dbReference type="GO" id="GO:0000987">
    <property type="term" value="F:cis-regulatory region sequence-specific DNA binding"/>
    <property type="evidence" value="ECO:0007669"/>
    <property type="project" value="UniProtKB-ARBA"/>
</dbReference>
<feature type="compositionally biased region" description="Low complexity" evidence="9">
    <location>
        <begin position="381"/>
        <end position="402"/>
    </location>
</feature>
<dbReference type="AlphaFoldDB" id="A0A0K0FLT2"/>
<feature type="region of interest" description="Disordered" evidence="9">
    <location>
        <begin position="346"/>
        <end position="416"/>
    </location>
</feature>
<evidence type="ECO:0000256" key="6">
    <source>
        <dbReference type="ARBA" id="ARBA00072562"/>
    </source>
</evidence>
<dbReference type="FunFam" id="1.10.10.60:FF:000004">
    <property type="entry name" value="Meis2 homeobox isoform 2c"/>
    <property type="match status" value="1"/>
</dbReference>
<feature type="compositionally biased region" description="Low complexity" evidence="9">
    <location>
        <begin position="593"/>
        <end position="625"/>
    </location>
</feature>
<dbReference type="PANTHER" id="PTHR11850">
    <property type="entry name" value="HOMEOBOX PROTEIN TRANSCRIPTION FACTORS"/>
    <property type="match status" value="1"/>
</dbReference>
<dbReference type="InterPro" id="IPR009057">
    <property type="entry name" value="Homeodomain-like_sf"/>
</dbReference>
<feature type="region of interest" description="Disordered" evidence="9">
    <location>
        <begin position="153"/>
        <end position="218"/>
    </location>
</feature>
<dbReference type="InterPro" id="IPR032453">
    <property type="entry name" value="PKNOX/Meis_N"/>
</dbReference>
<keyword evidence="4 8" id="KW-0371">Homeobox</keyword>
<evidence type="ECO:0000256" key="1">
    <source>
        <dbReference type="ARBA" id="ARBA00004123"/>
    </source>
</evidence>
<dbReference type="GO" id="GO:0048663">
    <property type="term" value="P:neuron fate commitment"/>
    <property type="evidence" value="ECO:0007669"/>
    <property type="project" value="UniProtKB-ARBA"/>
</dbReference>
<evidence type="ECO:0000256" key="2">
    <source>
        <dbReference type="ARBA" id="ARBA00009661"/>
    </source>
</evidence>
<feature type="compositionally biased region" description="Low complexity" evidence="9">
    <location>
        <begin position="681"/>
        <end position="693"/>
    </location>
</feature>
<name>A0A0K0FLT2_STRVS</name>
<keyword evidence="11" id="KW-1185">Reference proteome</keyword>
<feature type="compositionally biased region" description="Polar residues" evidence="9">
    <location>
        <begin position="403"/>
        <end position="416"/>
    </location>
</feature>
<dbReference type="GO" id="GO:0005634">
    <property type="term" value="C:nucleus"/>
    <property type="evidence" value="ECO:0007669"/>
    <property type="project" value="UniProtKB-SubCell"/>
</dbReference>
<feature type="compositionally biased region" description="Polar residues" evidence="9">
    <location>
        <begin position="578"/>
        <end position="592"/>
    </location>
</feature>
<accession>A0A0K0FLT2</accession>
<feature type="domain" description="Homeobox" evidence="10">
    <location>
        <begin position="696"/>
        <end position="759"/>
    </location>
</feature>
<feature type="DNA-binding region" description="Homeobox" evidence="8">
    <location>
        <begin position="698"/>
        <end position="760"/>
    </location>
</feature>
<dbReference type="Gene3D" id="1.10.10.60">
    <property type="entry name" value="Homeodomain-like"/>
    <property type="match status" value="1"/>
</dbReference>
<feature type="region of interest" description="Disordered" evidence="9">
    <location>
        <begin position="675"/>
        <end position="701"/>
    </location>
</feature>
<reference evidence="11" key="1">
    <citation type="submission" date="2014-07" db="EMBL/GenBank/DDBJ databases">
        <authorList>
            <person name="Martin A.A"/>
            <person name="De Silva N."/>
        </authorList>
    </citation>
    <scope>NUCLEOTIDE SEQUENCE</scope>
</reference>
<dbReference type="InterPro" id="IPR001356">
    <property type="entry name" value="HD"/>
</dbReference>
<feature type="region of interest" description="Disordered" evidence="9">
    <location>
        <begin position="761"/>
        <end position="812"/>
    </location>
</feature>
<evidence type="ECO:0000313" key="12">
    <source>
        <dbReference type="WBParaSite" id="SVE_0999800.1"/>
    </source>
</evidence>
<evidence type="ECO:0000256" key="5">
    <source>
        <dbReference type="ARBA" id="ARBA00023242"/>
    </source>
</evidence>
<sequence>MTVEKFIDTIQNSNTLNTSQSTPNELNPLDYSRWSQAGYFNSFLLSTTTQSLIYPSSQQQSSNRTSIVFPEETESLGTSNIFDKDVYKVGNGEHICVEKDFNVENVILENNNEKNDDRIMLLETRCIKTKYNDDLSIDVSAQNLKISLQNDQQYSADAGYPPSNSGPSSDMYGSGVPSVDPSSQQAHTNFFQNQMVPPSSVGSGMPYGNTSQQQGIMMPNTPLDEQMKRDKEAIYGHPLFPLLTCLFEKCELATCTPRDCMRDGSQSNDVCSSASFKDDLMEFSKMIQTKKPYYQPNPELDNLMLQAIQVLRFHLLELEKVHELCDNFCLRYVTCLKGKMPMDIVGDERSSSTQPSISPATTQSCSSPANIPTPLSHQPMSNNPNYYNPGSNTNNDNNTNSSHEVPTSGSSGFHDLTNQHVKQEHPLVMGGTPANISMQHAGGAPQPSSQNGNSPNSGIVNNSNTQSGSSTISTTPSTTGNNDAPSETERSISNPNIMLQHYETHVLPHPSAMYPTHQSHYDMVAVPQNSLAHNVDFHSQQLYTASIPQQQNFEYEFENQSIPMMMISSSNIIEESSGLSPQSTESSEVPTTSQLSQPSSNNLNNCSSSPSNTETANTLSKSSTSSRKRGCFPKHATNAMKNWLFKNLMVMKITRIHSLSSCDDGLSVCDSLNGDGRESVSSEGNSNSQTNGSNGNGKRKVPKVFSKEAITKFRAWLFQNLTHPYPSEEQKRQLANDTGLTILQVNNWFINARRRIVQPMIDQNNRAGRSPHVNVFKNRRRKSSGQSPGPSPDLISNPSSNYSPENGQNPQLIPQMGLQTAYNTANGMFSTTPYTSTMPSFNPTFTSQVFMPNAMMNPYTMPQQAMSQNFIDPFQINNGQTTIHRE</sequence>
<reference evidence="12" key="2">
    <citation type="submission" date="2015-08" db="UniProtKB">
        <authorList>
            <consortium name="WormBaseParasite"/>
        </authorList>
    </citation>
    <scope>IDENTIFICATION</scope>
</reference>
<dbReference type="SMART" id="SM00389">
    <property type="entry name" value="HOX"/>
    <property type="match status" value="1"/>
</dbReference>
<dbReference type="InterPro" id="IPR050224">
    <property type="entry name" value="TALE_homeobox"/>
</dbReference>
<comment type="similarity">
    <text evidence="2">Belongs to the TALE/MEIS homeobox family.</text>
</comment>
<evidence type="ECO:0000259" key="10">
    <source>
        <dbReference type="PROSITE" id="PS50071"/>
    </source>
</evidence>
<dbReference type="Pfam" id="PF05920">
    <property type="entry name" value="Homeobox_KN"/>
    <property type="match status" value="1"/>
</dbReference>
<evidence type="ECO:0000256" key="3">
    <source>
        <dbReference type="ARBA" id="ARBA00023125"/>
    </source>
</evidence>
<dbReference type="GO" id="GO:0006355">
    <property type="term" value="P:regulation of DNA-templated transcription"/>
    <property type="evidence" value="ECO:0007669"/>
    <property type="project" value="InterPro"/>
</dbReference>
<keyword evidence="5 8" id="KW-0539">Nucleus</keyword>
<evidence type="ECO:0000256" key="7">
    <source>
        <dbReference type="ARBA" id="ARBA00083268"/>
    </source>
</evidence>
<proteinExistence type="inferred from homology"/>
<keyword evidence="3 8" id="KW-0238">DNA-binding</keyword>
<dbReference type="WBParaSite" id="SVE_0999800.1">
    <property type="protein sequence ID" value="SVE_0999800.1"/>
    <property type="gene ID" value="SVE_0999800"/>
</dbReference>
<dbReference type="InterPro" id="IPR008422">
    <property type="entry name" value="KN_HD"/>
</dbReference>
<dbReference type="CDD" id="cd00086">
    <property type="entry name" value="homeodomain"/>
    <property type="match status" value="1"/>
</dbReference>
<feature type="compositionally biased region" description="Polar residues" evidence="9">
    <location>
        <begin position="351"/>
        <end position="380"/>
    </location>
</feature>
<dbReference type="STRING" id="75913.A0A0K0FLT2"/>
<dbReference type="Proteomes" id="UP000035680">
    <property type="component" value="Unassembled WGS sequence"/>
</dbReference>
<feature type="compositionally biased region" description="Low complexity" evidence="9">
    <location>
        <begin position="445"/>
        <end position="482"/>
    </location>
</feature>
<dbReference type="PROSITE" id="PS50071">
    <property type="entry name" value="HOMEOBOX_2"/>
    <property type="match status" value="1"/>
</dbReference>
<evidence type="ECO:0000256" key="4">
    <source>
        <dbReference type="ARBA" id="ARBA00023155"/>
    </source>
</evidence>
<feature type="region of interest" description="Disordered" evidence="9">
    <location>
        <begin position="573"/>
        <end position="633"/>
    </location>
</feature>
<comment type="subcellular location">
    <subcellularLocation>
        <location evidence="1 8">Nucleus</location>
    </subcellularLocation>
</comment>
<evidence type="ECO:0000256" key="9">
    <source>
        <dbReference type="SAM" id="MobiDB-lite"/>
    </source>
</evidence>
<evidence type="ECO:0000256" key="8">
    <source>
        <dbReference type="PROSITE-ProRule" id="PRU00108"/>
    </source>
</evidence>
<feature type="region of interest" description="Disordered" evidence="9">
    <location>
        <begin position="428"/>
        <end position="490"/>
    </location>
</feature>
<protein>
    <recommendedName>
        <fullName evidence="6">Homeobox protein unc-62</fullName>
    </recommendedName>
    <alternativeName>
        <fullName evidence="7">Uncoordinated protein 62</fullName>
    </alternativeName>
</protein>
<dbReference type="SUPFAM" id="SSF46689">
    <property type="entry name" value="Homeodomain-like"/>
    <property type="match status" value="1"/>
</dbReference>
<evidence type="ECO:0000313" key="11">
    <source>
        <dbReference type="Proteomes" id="UP000035680"/>
    </source>
</evidence>
<organism evidence="11 12">
    <name type="scientific">Strongyloides venezuelensis</name>
    <name type="common">Threadworm</name>
    <dbReference type="NCBI Taxonomy" id="75913"/>
    <lineage>
        <taxon>Eukaryota</taxon>
        <taxon>Metazoa</taxon>
        <taxon>Ecdysozoa</taxon>
        <taxon>Nematoda</taxon>
        <taxon>Chromadorea</taxon>
        <taxon>Rhabditida</taxon>
        <taxon>Tylenchina</taxon>
        <taxon>Panagrolaimomorpha</taxon>
        <taxon>Strongyloidoidea</taxon>
        <taxon>Strongyloididae</taxon>
        <taxon>Strongyloides</taxon>
    </lineage>
</organism>
<feature type="compositionally biased region" description="Polar residues" evidence="9">
    <location>
        <begin position="180"/>
        <end position="215"/>
    </location>
</feature>
<feature type="compositionally biased region" description="Polar residues" evidence="9">
    <location>
        <begin position="784"/>
        <end position="812"/>
    </location>
</feature>
<dbReference type="Pfam" id="PF16493">
    <property type="entry name" value="Meis_PKNOX_N"/>
    <property type="match status" value="1"/>
</dbReference>